<dbReference type="EMBL" id="CAFABK010000016">
    <property type="protein sequence ID" value="CAB4826635.1"/>
    <property type="molecule type" value="Genomic_DNA"/>
</dbReference>
<proteinExistence type="predicted"/>
<reference evidence="2" key="1">
    <citation type="submission" date="2020-05" db="EMBL/GenBank/DDBJ databases">
        <authorList>
            <person name="Chiriac C."/>
            <person name="Salcher M."/>
            <person name="Ghai R."/>
            <person name="Kavagutti S V."/>
        </authorList>
    </citation>
    <scope>NUCLEOTIDE SEQUENCE</scope>
</reference>
<accession>A0A6J7A1F3</accession>
<organism evidence="2">
    <name type="scientific">freshwater metagenome</name>
    <dbReference type="NCBI Taxonomy" id="449393"/>
    <lineage>
        <taxon>unclassified sequences</taxon>
        <taxon>metagenomes</taxon>
        <taxon>ecological metagenomes</taxon>
    </lineage>
</organism>
<evidence type="ECO:0000256" key="1">
    <source>
        <dbReference type="SAM" id="MobiDB-lite"/>
    </source>
</evidence>
<protein>
    <submittedName>
        <fullName evidence="2">Unannotated protein</fullName>
    </submittedName>
</protein>
<evidence type="ECO:0000313" key="2">
    <source>
        <dbReference type="EMBL" id="CAB4826635.1"/>
    </source>
</evidence>
<feature type="region of interest" description="Disordered" evidence="1">
    <location>
        <begin position="140"/>
        <end position="160"/>
    </location>
</feature>
<dbReference type="AlphaFoldDB" id="A0A6J7A1F3"/>
<sequence length="205" mass="21346">MSKLSLSKGLMAATLGALLMGASLAFAPGVMAADIQKELETAAAKVPFTVYNPEFTANAPLVKVTLGKFSEQAVGPNPGGCTYFVTSDFGKVTNPALSITQSEACSDPGAPLLVVATFNVKFSGSKSQKVNITTICPNKNAQSESDCQSGSTATPRQVLRQSTGETWVVLPASGEAAETTTAQITTTGLTVRQIRKIIRSLKSVE</sequence>
<gene>
    <name evidence="2" type="ORF">UFOPK3204_00546</name>
</gene>
<name>A0A6J7A1F3_9ZZZZ</name>